<evidence type="ECO:0000313" key="2">
    <source>
        <dbReference type="EMBL" id="VVJ23838.1"/>
    </source>
</evidence>
<gene>
    <name evidence="2" type="ORF">AA23TX_08721</name>
</gene>
<dbReference type="EMBL" id="CABVGP010000003">
    <property type="protein sequence ID" value="VVJ23838.1"/>
    <property type="molecule type" value="Genomic_DNA"/>
</dbReference>
<accession>A0A6I8M3E5</accession>
<dbReference type="AlphaFoldDB" id="A0A6I8M3E5"/>
<keyword evidence="3" id="KW-1185">Reference proteome</keyword>
<evidence type="ECO:0000256" key="1">
    <source>
        <dbReference type="SAM" id="MobiDB-lite"/>
    </source>
</evidence>
<organism evidence="2 3">
    <name type="scientific">Amycolatopsis camponoti</name>
    <dbReference type="NCBI Taxonomy" id="2606593"/>
    <lineage>
        <taxon>Bacteria</taxon>
        <taxon>Bacillati</taxon>
        <taxon>Actinomycetota</taxon>
        <taxon>Actinomycetes</taxon>
        <taxon>Pseudonocardiales</taxon>
        <taxon>Pseudonocardiaceae</taxon>
        <taxon>Amycolatopsis</taxon>
    </lineage>
</organism>
<evidence type="ECO:0000313" key="3">
    <source>
        <dbReference type="Proteomes" id="UP000399805"/>
    </source>
</evidence>
<protein>
    <submittedName>
        <fullName evidence="2">Uncharacterized protein</fullName>
    </submittedName>
</protein>
<name>A0A6I8M3E5_9PSEU</name>
<dbReference type="Proteomes" id="UP000399805">
    <property type="component" value="Unassembled WGS sequence"/>
</dbReference>
<sequence>MEVGAVEAGVEVTVTSTTLVVVLGGEVSTEVTVAGGGTEAVTVTGTAGTVLVGGVTTSTGLAAGRPATSSAATSNPVANPASPVTAAEPQVGRPCIRAPPSPRAAQVRGLTRVDLSCCYRPCTLSLLDSSLLSVPC</sequence>
<reference evidence="2 3" key="1">
    <citation type="submission" date="2019-09" db="EMBL/GenBank/DDBJ databases">
        <authorList>
            <person name="Leyn A S."/>
        </authorList>
    </citation>
    <scope>NUCLEOTIDE SEQUENCE [LARGE SCALE GENOMIC DNA]</scope>
    <source>
        <strain evidence="2">AA231_1</strain>
    </source>
</reference>
<feature type="region of interest" description="Disordered" evidence="1">
    <location>
        <begin position="63"/>
        <end position="102"/>
    </location>
</feature>
<feature type="compositionally biased region" description="Polar residues" evidence="1">
    <location>
        <begin position="67"/>
        <end position="77"/>
    </location>
</feature>
<proteinExistence type="predicted"/>